<evidence type="ECO:0000313" key="12">
    <source>
        <dbReference type="EMBL" id="KKC29493.1"/>
    </source>
</evidence>
<dbReference type="PANTHER" id="PTHR33695">
    <property type="entry name" value="LIPOPROTEIN SIGNAL PEPTIDASE"/>
    <property type="match status" value="1"/>
</dbReference>
<evidence type="ECO:0000256" key="5">
    <source>
        <dbReference type="ARBA" id="ARBA00022750"/>
    </source>
</evidence>
<organism evidence="12 13">
    <name type="scientific">Caldanaerobacter subterraneus subsp. pacificus DSM 12653</name>
    <dbReference type="NCBI Taxonomy" id="391606"/>
    <lineage>
        <taxon>Bacteria</taxon>
        <taxon>Bacillati</taxon>
        <taxon>Bacillota</taxon>
        <taxon>Clostridia</taxon>
        <taxon>Thermoanaerobacterales</taxon>
        <taxon>Thermoanaerobacteraceae</taxon>
        <taxon>Caldanaerobacter</taxon>
    </lineage>
</organism>
<protein>
    <recommendedName>
        <fullName evidence="9">Lipoprotein signal peptidase</fullName>
        <ecNumber evidence="9">3.4.23.36</ecNumber>
    </recommendedName>
    <alternativeName>
        <fullName evidence="9">Prolipoprotein signal peptidase</fullName>
    </alternativeName>
    <alternativeName>
        <fullName evidence="9">Signal peptidase II</fullName>
        <shortName evidence="9">SPase II</shortName>
    </alternativeName>
</protein>
<evidence type="ECO:0000256" key="2">
    <source>
        <dbReference type="ARBA" id="ARBA00022475"/>
    </source>
</evidence>
<reference evidence="12 13" key="1">
    <citation type="submission" date="2008-07" db="EMBL/GenBank/DDBJ databases">
        <authorList>
            <person name="Gonzalez J."/>
            <person name="Sokolova T."/>
            <person name="Ferriera S."/>
            <person name="Johnson J."/>
            <person name="Kravitz S."/>
            <person name="Beeson K."/>
            <person name="Sutton G."/>
            <person name="Rogers Y.-H."/>
            <person name="Friedman R."/>
            <person name="Frazier M."/>
            <person name="Venter J.C."/>
        </authorList>
    </citation>
    <scope>NUCLEOTIDE SEQUENCE [LARGE SCALE GENOMIC DNA]</scope>
    <source>
        <strain evidence="12 13">DSM 12653</strain>
    </source>
</reference>
<evidence type="ECO:0000256" key="9">
    <source>
        <dbReference type="HAMAP-Rule" id="MF_00161"/>
    </source>
</evidence>
<dbReference type="NCBIfam" id="TIGR00077">
    <property type="entry name" value="lspA"/>
    <property type="match status" value="1"/>
</dbReference>
<dbReference type="GO" id="GO:0004190">
    <property type="term" value="F:aspartic-type endopeptidase activity"/>
    <property type="evidence" value="ECO:0007669"/>
    <property type="project" value="UniProtKB-UniRule"/>
</dbReference>
<dbReference type="HAMAP" id="MF_00161">
    <property type="entry name" value="LspA"/>
    <property type="match status" value="1"/>
</dbReference>
<dbReference type="EC" id="3.4.23.36" evidence="9"/>
<evidence type="ECO:0000256" key="6">
    <source>
        <dbReference type="ARBA" id="ARBA00022801"/>
    </source>
</evidence>
<dbReference type="PROSITE" id="PS00855">
    <property type="entry name" value="SPASE_II"/>
    <property type="match status" value="1"/>
</dbReference>
<comment type="similarity">
    <text evidence="1 9 11">Belongs to the peptidase A8 family.</text>
</comment>
<dbReference type="Pfam" id="PF01252">
    <property type="entry name" value="Peptidase_A8"/>
    <property type="match status" value="1"/>
</dbReference>
<feature type="active site" evidence="9">
    <location>
        <position position="111"/>
    </location>
</feature>
<keyword evidence="3 9" id="KW-0645">Protease</keyword>
<keyword evidence="4 9" id="KW-0812">Transmembrane</keyword>
<comment type="catalytic activity">
    <reaction evidence="9 10">
        <text>Release of signal peptides from bacterial membrane prolipoproteins. Hydrolyzes -Xaa-Yaa-Zaa-|-(S,diacylglyceryl)Cys-, in which Xaa is hydrophobic (preferably Leu), and Yaa (Ala or Ser) and Zaa (Gly or Ala) have small, neutral side chains.</text>
        <dbReference type="EC" id="3.4.23.36"/>
    </reaction>
</comment>
<reference evidence="12 13" key="2">
    <citation type="journal article" date="2015" name="BMC Genomics">
        <title>Analysis of three genomes within the thermophilic bacterial species Caldanaerobacter subterraneus with a focus on carbon monoxide dehydrogenase evolution and hydrolase diversity.</title>
        <authorList>
            <person name="Sant'Anna F.H."/>
            <person name="Lebedinsky A.V."/>
            <person name="Sokolova T.G."/>
            <person name="Robb F.T."/>
            <person name="Gonzalez J.M."/>
        </authorList>
    </citation>
    <scope>NUCLEOTIDE SEQUENCE [LARGE SCALE GENOMIC DNA]</scope>
    <source>
        <strain evidence="12 13">DSM 12653</strain>
    </source>
</reference>
<evidence type="ECO:0000313" key="13">
    <source>
        <dbReference type="Proteomes" id="UP000010146"/>
    </source>
</evidence>
<feature type="active site" evidence="9">
    <location>
        <position position="126"/>
    </location>
</feature>
<dbReference type="AlphaFoldDB" id="A0A0F5PLI1"/>
<evidence type="ECO:0000256" key="1">
    <source>
        <dbReference type="ARBA" id="ARBA00006139"/>
    </source>
</evidence>
<accession>A0A0F5PLI1</accession>
<evidence type="ECO:0000256" key="10">
    <source>
        <dbReference type="RuleBase" id="RU000594"/>
    </source>
</evidence>
<comment type="subcellular location">
    <subcellularLocation>
        <location evidence="9">Cell membrane</location>
        <topology evidence="9">Multi-pass membrane protein</topology>
    </subcellularLocation>
</comment>
<keyword evidence="2 9" id="KW-1003">Cell membrane</keyword>
<evidence type="ECO:0000256" key="7">
    <source>
        <dbReference type="ARBA" id="ARBA00022989"/>
    </source>
</evidence>
<keyword evidence="8 9" id="KW-0472">Membrane</keyword>
<keyword evidence="7 9" id="KW-1133">Transmembrane helix</keyword>
<keyword evidence="12" id="KW-0449">Lipoprotein</keyword>
<name>A0A0F5PLI1_9THEO</name>
<proteinExistence type="inferred from homology"/>
<reference evidence="13" key="3">
    <citation type="submission" date="2015-02" db="EMBL/GenBank/DDBJ databases">
        <title>Genome analysis of three genomes within the thermophilic hydrogenogenic bacterial species Caldanaerobacter subterraneus.</title>
        <authorList>
            <person name="Sant'Anna F.H."/>
            <person name="Lebedinsky A."/>
            <person name="Sokolova T."/>
            <person name="Robb F.T."/>
            <person name="Gonzalez J.M."/>
        </authorList>
    </citation>
    <scope>NUCLEOTIDE SEQUENCE [LARGE SCALE GENOMIC DNA]</scope>
    <source>
        <strain evidence="13">DSM 12653</strain>
    </source>
</reference>
<keyword evidence="6 9" id="KW-0378">Hydrolase</keyword>
<sequence>MALAIAIVMFVVFLDQFTKYLAAKYLMPVGSYPVIKHFFHLTYVENRGAAFGMLQNKTLFFIVITVVVGIVLIYSMIKLPENSLYNYTLAMILGGAIGNLIDRVRLGYVVDFIDFKFFPAVFNVADSFIVVGAIILGYLMIFKGGIR</sequence>
<comment type="function">
    <text evidence="9 10">This protein specifically catalyzes the removal of signal peptides from prolipoproteins.</text>
</comment>
<evidence type="ECO:0000256" key="3">
    <source>
        <dbReference type="ARBA" id="ARBA00022670"/>
    </source>
</evidence>
<dbReference type="GO" id="GO:0005886">
    <property type="term" value="C:plasma membrane"/>
    <property type="evidence" value="ECO:0007669"/>
    <property type="project" value="UniProtKB-SubCell"/>
</dbReference>
<dbReference type="UniPathway" id="UPA00665"/>
<feature type="transmembrane region" description="Helical" evidence="9">
    <location>
        <begin position="121"/>
        <end position="141"/>
    </location>
</feature>
<comment type="caution">
    <text evidence="9">Lacks conserved residue(s) required for the propagation of feature annotation.</text>
</comment>
<dbReference type="Proteomes" id="UP000010146">
    <property type="component" value="Unassembled WGS sequence"/>
</dbReference>
<feature type="transmembrane region" description="Helical" evidence="9">
    <location>
        <begin position="84"/>
        <end position="101"/>
    </location>
</feature>
<comment type="caution">
    <text evidence="12">The sequence shown here is derived from an EMBL/GenBank/DDBJ whole genome shotgun (WGS) entry which is preliminary data.</text>
</comment>
<evidence type="ECO:0000256" key="8">
    <source>
        <dbReference type="ARBA" id="ARBA00023136"/>
    </source>
</evidence>
<dbReference type="GO" id="GO:0006508">
    <property type="term" value="P:proteolysis"/>
    <property type="evidence" value="ECO:0007669"/>
    <property type="project" value="UniProtKB-KW"/>
</dbReference>
<dbReference type="InterPro" id="IPR001872">
    <property type="entry name" value="Peptidase_A8"/>
</dbReference>
<feature type="transmembrane region" description="Helical" evidence="9">
    <location>
        <begin position="59"/>
        <end position="77"/>
    </location>
</feature>
<dbReference type="EMBL" id="ABXP02000079">
    <property type="protein sequence ID" value="KKC29493.1"/>
    <property type="molecule type" value="Genomic_DNA"/>
</dbReference>
<evidence type="ECO:0000256" key="11">
    <source>
        <dbReference type="RuleBase" id="RU004181"/>
    </source>
</evidence>
<evidence type="ECO:0000256" key="4">
    <source>
        <dbReference type="ARBA" id="ARBA00022692"/>
    </source>
</evidence>
<keyword evidence="5 9" id="KW-0064">Aspartyl protease</keyword>
<dbReference type="PANTHER" id="PTHR33695:SF1">
    <property type="entry name" value="LIPOPROTEIN SIGNAL PEPTIDASE"/>
    <property type="match status" value="1"/>
</dbReference>
<gene>
    <name evidence="9" type="primary">lspA</name>
    <name evidence="12" type="ORF">CDSM653_01456</name>
</gene>
<dbReference type="PRINTS" id="PR00781">
    <property type="entry name" value="LIPOSIGPTASE"/>
</dbReference>
<comment type="pathway">
    <text evidence="9">Protein modification; lipoprotein biosynthesis (signal peptide cleavage).</text>
</comment>